<dbReference type="PANTHER" id="PTHR43861">
    <property type="entry name" value="TRANS-ACONITATE 2-METHYLTRANSFERASE-RELATED"/>
    <property type="match status" value="1"/>
</dbReference>
<feature type="domain" description="Methyltransferase" evidence="2">
    <location>
        <begin position="53"/>
        <end position="148"/>
    </location>
</feature>
<organism evidence="3">
    <name type="scientific">freshwater metagenome</name>
    <dbReference type="NCBI Taxonomy" id="449393"/>
    <lineage>
        <taxon>unclassified sequences</taxon>
        <taxon>metagenomes</taxon>
        <taxon>ecological metagenomes</taxon>
    </lineage>
</organism>
<dbReference type="Pfam" id="PF13649">
    <property type="entry name" value="Methyltransf_25"/>
    <property type="match status" value="1"/>
</dbReference>
<keyword evidence="1" id="KW-0808">Transferase</keyword>
<evidence type="ECO:0000259" key="2">
    <source>
        <dbReference type="Pfam" id="PF13649"/>
    </source>
</evidence>
<dbReference type="InterPro" id="IPR041698">
    <property type="entry name" value="Methyltransf_25"/>
</dbReference>
<name>A0A6J6T8E6_9ZZZZ</name>
<dbReference type="GO" id="GO:0016740">
    <property type="term" value="F:transferase activity"/>
    <property type="evidence" value="ECO:0007669"/>
    <property type="project" value="UniProtKB-KW"/>
</dbReference>
<evidence type="ECO:0000313" key="3">
    <source>
        <dbReference type="EMBL" id="CAB4743400.1"/>
    </source>
</evidence>
<evidence type="ECO:0000256" key="1">
    <source>
        <dbReference type="ARBA" id="ARBA00022679"/>
    </source>
</evidence>
<proteinExistence type="predicted"/>
<gene>
    <name evidence="3" type="ORF">UFOPK2809_00482</name>
</gene>
<dbReference type="SUPFAM" id="SSF53335">
    <property type="entry name" value="S-adenosyl-L-methionine-dependent methyltransferases"/>
    <property type="match status" value="1"/>
</dbReference>
<dbReference type="InterPro" id="IPR029063">
    <property type="entry name" value="SAM-dependent_MTases_sf"/>
</dbReference>
<dbReference type="CDD" id="cd02440">
    <property type="entry name" value="AdoMet_MTases"/>
    <property type="match status" value="1"/>
</dbReference>
<accession>A0A6J6T8E6</accession>
<reference evidence="3" key="1">
    <citation type="submission" date="2020-05" db="EMBL/GenBank/DDBJ databases">
        <authorList>
            <person name="Chiriac C."/>
            <person name="Salcher M."/>
            <person name="Ghai R."/>
            <person name="Kavagutti S V."/>
        </authorList>
    </citation>
    <scope>NUCLEOTIDE SEQUENCE</scope>
</reference>
<dbReference type="AlphaFoldDB" id="A0A6J6T8E6"/>
<protein>
    <submittedName>
        <fullName evidence="3">Unannotated protein</fullName>
    </submittedName>
</protein>
<dbReference type="EMBL" id="CAEZZA010000047">
    <property type="protein sequence ID" value="CAB4743400.1"/>
    <property type="molecule type" value="Genomic_DNA"/>
</dbReference>
<dbReference type="Gene3D" id="3.40.50.150">
    <property type="entry name" value="Vaccinia Virus protein VP39"/>
    <property type="match status" value="1"/>
</dbReference>
<sequence>MGAATQEPRWFTETDADHSQSYIDRMRALAAEGTDLGGEARLIDAMVERGSRILDAGCGPGRVGAVLHACGHEVVGVDVDPELIAAAIADHVGPTWLISDLSELDLANQGQIEPFDAAVIAGNVLAFVASGTEQRVLTRIAQHLKPDGFAVVGFHTDRYDMDEFDKHLTGAGFALEHRFATWDLRPWRIDADFAVSVLRLPS</sequence>